<comment type="caution">
    <text evidence="2">The sequence shown here is derived from an EMBL/GenBank/DDBJ whole genome shotgun (WGS) entry which is preliminary data.</text>
</comment>
<dbReference type="AlphaFoldDB" id="A0A8H6KBE6"/>
<keyword evidence="3" id="KW-1185">Reference proteome</keyword>
<dbReference type="EMBL" id="WIGO01000125">
    <property type="protein sequence ID" value="KAF6828235.1"/>
    <property type="molecule type" value="Genomic_DNA"/>
</dbReference>
<protein>
    <submittedName>
        <fullName evidence="2">HET domain-containing protein</fullName>
    </submittedName>
</protein>
<gene>
    <name evidence="2" type="ORF">CPLU01_08608</name>
</gene>
<dbReference type="Pfam" id="PF06985">
    <property type="entry name" value="HET"/>
    <property type="match status" value="1"/>
</dbReference>
<dbReference type="InterPro" id="IPR052895">
    <property type="entry name" value="HetReg/Transcr_Mod"/>
</dbReference>
<name>A0A8H6KBE6_9PEZI</name>
<sequence>MMGQIYLRAQEVVVWLGVKYQAYVDKLARISAGQRSLLGFGRDKRRQISAASQHDKSMEIEREMVKTLVADGYWDRLWVVQEVSLNDKKRVCFGNQALGWDDFIRMVAKHSSNNDDGPRRLDRHLKERSSGSHTLRRLLIDHHHAQCQDKRDKIYGLVGLASDGNGFPIDYRKSLMDVWVDTMEFMNSRNLFSNGRETEVVEMGGLVKSLLMDPYTSPLQQLLRPFVPRPDPRLIIQTRPEDAGNAQAFLFKAYILGVIHSIGPSTTEVISNPARAQQWSGTINNAFRDDLASARQEDTKLLSTIRTLGDRKVSTMCSSQMGLFRWRAYPLNSTTRKGPFSTFFPARYTEGNEALESKPRSGAPGDAYLYQLSAGPGHKVPRKLGIASSQALPGDLVCWVQGVRRAVVVRMYKPQDRHADSMLQVFGTALVTDDVVGTQEDTVERCRLGGYEETMLKLDPRTIFTLLS</sequence>
<evidence type="ECO:0000313" key="3">
    <source>
        <dbReference type="Proteomes" id="UP000654918"/>
    </source>
</evidence>
<dbReference type="PANTHER" id="PTHR24148:SF64">
    <property type="entry name" value="HETEROKARYON INCOMPATIBILITY DOMAIN-CONTAINING PROTEIN"/>
    <property type="match status" value="1"/>
</dbReference>
<dbReference type="PANTHER" id="PTHR24148">
    <property type="entry name" value="ANKYRIN REPEAT DOMAIN-CONTAINING PROTEIN 39 HOMOLOG-RELATED"/>
    <property type="match status" value="1"/>
</dbReference>
<accession>A0A8H6KBE6</accession>
<evidence type="ECO:0000313" key="2">
    <source>
        <dbReference type="EMBL" id="KAF6828235.1"/>
    </source>
</evidence>
<dbReference type="Proteomes" id="UP000654918">
    <property type="component" value="Unassembled WGS sequence"/>
</dbReference>
<dbReference type="InterPro" id="IPR010730">
    <property type="entry name" value="HET"/>
</dbReference>
<evidence type="ECO:0000259" key="1">
    <source>
        <dbReference type="Pfam" id="PF06985"/>
    </source>
</evidence>
<proteinExistence type="predicted"/>
<feature type="domain" description="Heterokaryon incompatibility" evidence="1">
    <location>
        <begin position="1"/>
        <end position="82"/>
    </location>
</feature>
<organism evidence="2 3">
    <name type="scientific">Colletotrichum plurivorum</name>
    <dbReference type="NCBI Taxonomy" id="2175906"/>
    <lineage>
        <taxon>Eukaryota</taxon>
        <taxon>Fungi</taxon>
        <taxon>Dikarya</taxon>
        <taxon>Ascomycota</taxon>
        <taxon>Pezizomycotina</taxon>
        <taxon>Sordariomycetes</taxon>
        <taxon>Hypocreomycetidae</taxon>
        <taxon>Glomerellales</taxon>
        <taxon>Glomerellaceae</taxon>
        <taxon>Colletotrichum</taxon>
        <taxon>Colletotrichum orchidearum species complex</taxon>
    </lineage>
</organism>
<reference evidence="2" key="1">
    <citation type="journal article" date="2020" name="Phytopathology">
        <title>Genome Sequence Resources of Colletotrichum truncatum, C. plurivorum, C. musicola, and C. sojae: Four Species Pathogenic to Soybean (Glycine max).</title>
        <authorList>
            <person name="Rogerio F."/>
            <person name="Boufleur T.R."/>
            <person name="Ciampi-Guillardi M."/>
            <person name="Sukno S.A."/>
            <person name="Thon M.R."/>
            <person name="Massola Junior N.S."/>
            <person name="Baroncelli R."/>
        </authorList>
    </citation>
    <scope>NUCLEOTIDE SEQUENCE</scope>
    <source>
        <strain evidence="2">LFN00145</strain>
    </source>
</reference>